<dbReference type="RefSeq" id="WP_122630659.1">
    <property type="nucleotide sequence ID" value="NZ_UPPP01000134.1"/>
</dbReference>
<sequence length="167" mass="18235">MFKLEEVMAIIKAIDQSSIRKFALEQENARLVIEKDRLEPLQPELESGGSKDSFVRQAGGDDFRAEPATTPPVANEPAWAEGKSGEGCLQKIVAPMIGTFYAAPEPGAAPFVKAGQKVQPDAVVCVLEAMKLFNEIEAEVSGEIVEVLVQDEEFVEYGQPLFLVRPD</sequence>
<evidence type="ECO:0000256" key="1">
    <source>
        <dbReference type="ARBA" id="ARBA00017562"/>
    </source>
</evidence>
<evidence type="ECO:0000256" key="4">
    <source>
        <dbReference type="SAM" id="MobiDB-lite"/>
    </source>
</evidence>
<comment type="function">
    <text evidence="3">This protein is a component of the acetyl coenzyme A carboxylase complex; first, biotin carboxylase catalyzes the carboxylation of the carrier protein and then the transcarboxylase transfers the carboxyl group to form malonyl-CoA.</text>
</comment>
<reference evidence="6 7" key="1">
    <citation type="submission" date="2018-06" db="EMBL/GenBank/DDBJ databases">
        <authorList>
            <person name="Strepis N."/>
        </authorList>
    </citation>
    <scope>NUCLEOTIDE SEQUENCE [LARGE SCALE GENOMIC DNA]</scope>
    <source>
        <strain evidence="6">LUCI</strain>
    </source>
</reference>
<dbReference type="InterPro" id="IPR000089">
    <property type="entry name" value="Biotin_lipoyl"/>
</dbReference>
<feature type="domain" description="Lipoyl-binding" evidence="5">
    <location>
        <begin position="89"/>
        <end position="165"/>
    </location>
</feature>
<evidence type="ECO:0000259" key="5">
    <source>
        <dbReference type="PROSITE" id="PS50968"/>
    </source>
</evidence>
<proteinExistence type="predicted"/>
<dbReference type="AlphaFoldDB" id="A0A498RAN9"/>
<dbReference type="InterPro" id="IPR050709">
    <property type="entry name" value="Biotin_Carboxyl_Carrier/Decarb"/>
</dbReference>
<dbReference type="PRINTS" id="PR01071">
    <property type="entry name" value="ACOABIOTINCC"/>
</dbReference>
<evidence type="ECO:0000313" key="7">
    <source>
        <dbReference type="Proteomes" id="UP000277811"/>
    </source>
</evidence>
<gene>
    <name evidence="6" type="ORF">LUCI_5104</name>
</gene>
<dbReference type="NCBIfam" id="TIGR00531">
    <property type="entry name" value="BCCP"/>
    <property type="match status" value="1"/>
</dbReference>
<name>A0A498RAN9_9FIRM</name>
<dbReference type="SUPFAM" id="SSF51230">
    <property type="entry name" value="Single hybrid motif"/>
    <property type="match status" value="1"/>
</dbReference>
<keyword evidence="7" id="KW-1185">Reference proteome</keyword>
<dbReference type="PANTHER" id="PTHR45266:SF3">
    <property type="entry name" value="OXALOACETATE DECARBOXYLASE ALPHA CHAIN"/>
    <property type="match status" value="1"/>
</dbReference>
<dbReference type="UniPathway" id="UPA00094"/>
<dbReference type="GO" id="GO:0009317">
    <property type="term" value="C:acetyl-CoA carboxylase complex"/>
    <property type="evidence" value="ECO:0007669"/>
    <property type="project" value="InterPro"/>
</dbReference>
<keyword evidence="3" id="KW-0276">Fatty acid metabolism</keyword>
<comment type="pathway">
    <text evidence="3">Lipid metabolism; fatty acid biosynthesis.</text>
</comment>
<keyword evidence="3" id="KW-0275">Fatty acid biosynthesis</keyword>
<evidence type="ECO:0000256" key="3">
    <source>
        <dbReference type="RuleBase" id="RU364072"/>
    </source>
</evidence>
<evidence type="ECO:0000256" key="2">
    <source>
        <dbReference type="ARBA" id="ARBA00023267"/>
    </source>
</evidence>
<keyword evidence="2 3" id="KW-0092">Biotin</keyword>
<organism evidence="6 7">
    <name type="scientific">Lucifera butyrica</name>
    <dbReference type="NCBI Taxonomy" id="1351585"/>
    <lineage>
        <taxon>Bacteria</taxon>
        <taxon>Bacillati</taxon>
        <taxon>Bacillota</taxon>
        <taxon>Negativicutes</taxon>
        <taxon>Veillonellales</taxon>
        <taxon>Veillonellaceae</taxon>
        <taxon>Lucifera</taxon>
    </lineage>
</organism>
<keyword evidence="3" id="KW-0444">Lipid biosynthesis</keyword>
<dbReference type="CDD" id="cd06850">
    <property type="entry name" value="biotinyl_domain"/>
    <property type="match status" value="1"/>
</dbReference>
<accession>A0A498RAN9</accession>
<protein>
    <recommendedName>
        <fullName evidence="1 3">Biotin carboxyl carrier protein of acetyl-CoA carboxylase</fullName>
    </recommendedName>
</protein>
<dbReference type="GO" id="GO:0003989">
    <property type="term" value="F:acetyl-CoA carboxylase activity"/>
    <property type="evidence" value="ECO:0007669"/>
    <property type="project" value="InterPro"/>
</dbReference>
<dbReference type="EMBL" id="UPPP01000134">
    <property type="protein sequence ID" value="VBB09806.1"/>
    <property type="molecule type" value="Genomic_DNA"/>
</dbReference>
<dbReference type="PROSITE" id="PS50968">
    <property type="entry name" value="BIOTINYL_LIPOYL"/>
    <property type="match status" value="1"/>
</dbReference>
<feature type="region of interest" description="Disordered" evidence="4">
    <location>
        <begin position="42"/>
        <end position="82"/>
    </location>
</feature>
<evidence type="ECO:0000313" key="6">
    <source>
        <dbReference type="EMBL" id="VBB09806.1"/>
    </source>
</evidence>
<dbReference type="Proteomes" id="UP000277811">
    <property type="component" value="Unassembled WGS sequence"/>
</dbReference>
<dbReference type="GO" id="GO:0006633">
    <property type="term" value="P:fatty acid biosynthetic process"/>
    <property type="evidence" value="ECO:0007669"/>
    <property type="project" value="UniProtKB-UniPathway"/>
</dbReference>
<dbReference type="PANTHER" id="PTHR45266">
    <property type="entry name" value="OXALOACETATE DECARBOXYLASE ALPHA CHAIN"/>
    <property type="match status" value="1"/>
</dbReference>
<dbReference type="Pfam" id="PF00364">
    <property type="entry name" value="Biotin_lipoyl"/>
    <property type="match status" value="1"/>
</dbReference>
<dbReference type="Gene3D" id="2.40.50.100">
    <property type="match status" value="1"/>
</dbReference>
<dbReference type="InterPro" id="IPR001249">
    <property type="entry name" value="AcCoA_biotinCC"/>
</dbReference>
<keyword evidence="3" id="KW-0443">Lipid metabolism</keyword>
<dbReference type="OrthoDB" id="9811735at2"/>
<dbReference type="InterPro" id="IPR011053">
    <property type="entry name" value="Single_hybrid_motif"/>
</dbReference>